<reference evidence="1" key="1">
    <citation type="submission" date="2022-05" db="EMBL/GenBank/DDBJ databases">
        <title>Halomonas geminus sp. nov. and Halomonas llamarensis sp. nov. isolated from high-altitude salars of the Atacama Desert.</title>
        <authorList>
            <person name="Hintersatz C."/>
            <person name="Rojas L.A."/>
            <person name="Wei T.-S."/>
            <person name="Kutschke S."/>
            <person name="Lehmann F."/>
            <person name="Jain R."/>
            <person name="Pollmann K."/>
        </authorList>
    </citation>
    <scope>NUCLEOTIDE SEQUENCE</scope>
    <source>
        <strain evidence="1">ATCH28</strain>
    </source>
</reference>
<dbReference type="RefSeq" id="WP_250061752.1">
    <property type="nucleotide sequence ID" value="NZ_JAMJPK010000005.1"/>
</dbReference>
<organism evidence="1 2">
    <name type="scientific">Halomonas gemina</name>
    <dbReference type="NCBI Taxonomy" id="2945105"/>
    <lineage>
        <taxon>Bacteria</taxon>
        <taxon>Pseudomonadati</taxon>
        <taxon>Pseudomonadota</taxon>
        <taxon>Gammaproteobacteria</taxon>
        <taxon>Oceanospirillales</taxon>
        <taxon>Halomonadaceae</taxon>
        <taxon>Halomonas</taxon>
    </lineage>
</organism>
<dbReference type="EMBL" id="JAMJPK010000005">
    <property type="protein sequence ID" value="MCL7941189.1"/>
    <property type="molecule type" value="Genomic_DNA"/>
</dbReference>
<evidence type="ECO:0000313" key="2">
    <source>
        <dbReference type="Proteomes" id="UP001165369"/>
    </source>
</evidence>
<gene>
    <name evidence="1" type="ORF">M8009_12925</name>
</gene>
<keyword evidence="2" id="KW-1185">Reference proteome</keyword>
<sequence length="59" mass="7061">MSARYILREQRHDRIVPRPDLGLYPSRKQAKNGARHHELPIRLIHLVRRSPWQNKKPAC</sequence>
<comment type="caution">
    <text evidence="1">The sequence shown here is derived from an EMBL/GenBank/DDBJ whole genome shotgun (WGS) entry which is preliminary data.</text>
</comment>
<proteinExistence type="predicted"/>
<accession>A0ABT0T383</accession>
<protein>
    <submittedName>
        <fullName evidence="1">Uncharacterized protein</fullName>
    </submittedName>
</protein>
<evidence type="ECO:0000313" key="1">
    <source>
        <dbReference type="EMBL" id="MCL7941189.1"/>
    </source>
</evidence>
<name>A0ABT0T383_9GAMM</name>
<dbReference type="Proteomes" id="UP001165369">
    <property type="component" value="Unassembled WGS sequence"/>
</dbReference>